<dbReference type="Gene3D" id="3.70.10.10">
    <property type="match status" value="1"/>
</dbReference>
<dbReference type="GO" id="GO:0000077">
    <property type="term" value="P:DNA damage checkpoint signaling"/>
    <property type="evidence" value="ECO:0007669"/>
    <property type="project" value="InterPro"/>
</dbReference>
<gene>
    <name evidence="7" type="ORF">Q7C36_016442</name>
</gene>
<comment type="subcellular location">
    <subcellularLocation>
        <location evidence="1">Nucleus</location>
    </subcellularLocation>
</comment>
<dbReference type="PRINTS" id="PR01246">
    <property type="entry name" value="RAD1REPAIR"/>
</dbReference>
<evidence type="ECO:0008006" key="9">
    <source>
        <dbReference type="Google" id="ProtNLM"/>
    </source>
</evidence>
<name>A0AA88SA71_TACVA</name>
<protein>
    <recommendedName>
        <fullName evidence="9">Cell cycle checkpoint protein RAD1</fullName>
    </recommendedName>
</protein>
<dbReference type="PANTHER" id="PTHR10870">
    <property type="entry name" value="CELL CYCLE CHECKPOINT PROTEIN RAD1"/>
    <property type="match status" value="1"/>
</dbReference>
<keyword evidence="8" id="KW-1185">Reference proteome</keyword>
<evidence type="ECO:0000313" key="7">
    <source>
        <dbReference type="EMBL" id="KAK2831356.1"/>
    </source>
</evidence>
<feature type="compositionally biased region" description="Polar residues" evidence="6">
    <location>
        <begin position="352"/>
        <end position="361"/>
    </location>
</feature>
<dbReference type="InterPro" id="IPR046938">
    <property type="entry name" value="DNA_clamp_sf"/>
</dbReference>
<evidence type="ECO:0000256" key="4">
    <source>
        <dbReference type="ARBA" id="ARBA00023204"/>
    </source>
</evidence>
<proteinExistence type="inferred from homology"/>
<feature type="region of interest" description="Disordered" evidence="6">
    <location>
        <begin position="295"/>
        <end position="337"/>
    </location>
</feature>
<feature type="compositionally biased region" description="Polar residues" evidence="6">
    <location>
        <begin position="324"/>
        <end position="337"/>
    </location>
</feature>
<evidence type="ECO:0000256" key="3">
    <source>
        <dbReference type="ARBA" id="ARBA00022763"/>
    </source>
</evidence>
<evidence type="ECO:0000256" key="5">
    <source>
        <dbReference type="ARBA" id="ARBA00023242"/>
    </source>
</evidence>
<evidence type="ECO:0000256" key="1">
    <source>
        <dbReference type="ARBA" id="ARBA00004123"/>
    </source>
</evidence>
<dbReference type="GO" id="GO:0030896">
    <property type="term" value="C:checkpoint clamp complex"/>
    <property type="evidence" value="ECO:0007669"/>
    <property type="project" value="TreeGrafter"/>
</dbReference>
<dbReference type="InterPro" id="IPR003021">
    <property type="entry name" value="Rad1_Rec1_Rad17"/>
</dbReference>
<dbReference type="GO" id="GO:0006281">
    <property type="term" value="P:DNA repair"/>
    <property type="evidence" value="ECO:0007669"/>
    <property type="project" value="UniProtKB-KW"/>
</dbReference>
<evidence type="ECO:0000256" key="6">
    <source>
        <dbReference type="SAM" id="MobiDB-lite"/>
    </source>
</evidence>
<dbReference type="PRINTS" id="PR01245">
    <property type="entry name" value="RAD1REC1"/>
</dbReference>
<comment type="similarity">
    <text evidence="2">Belongs to the rad1 family.</text>
</comment>
<feature type="region of interest" description="Disordered" evidence="6">
    <location>
        <begin position="352"/>
        <end position="415"/>
    </location>
</feature>
<feature type="compositionally biased region" description="Low complexity" evidence="6">
    <location>
        <begin position="392"/>
        <end position="403"/>
    </location>
</feature>
<dbReference type="InterPro" id="IPR003011">
    <property type="entry name" value="Cell_cycle_checkpoint_Rad1"/>
</dbReference>
<accession>A0AA88SA71</accession>
<keyword evidence="5" id="KW-0539">Nucleus</keyword>
<dbReference type="PANTHER" id="PTHR10870:SF0">
    <property type="entry name" value="CELL CYCLE CHECKPOINT PROTEIN RAD1"/>
    <property type="match status" value="1"/>
</dbReference>
<dbReference type="Proteomes" id="UP001187315">
    <property type="component" value="Unassembled WGS sequence"/>
</dbReference>
<keyword evidence="4" id="KW-0234">DNA repair</keyword>
<keyword evidence="3" id="KW-0227">DNA damage</keyword>
<evidence type="ECO:0000256" key="2">
    <source>
        <dbReference type="ARBA" id="ARBA00010991"/>
    </source>
</evidence>
<comment type="caution">
    <text evidence="7">The sequence shown here is derived from an EMBL/GenBank/DDBJ whole genome shotgun (WGS) entry which is preliminary data.</text>
</comment>
<dbReference type="EMBL" id="JAVHJS010000017">
    <property type="protein sequence ID" value="KAK2831356.1"/>
    <property type="molecule type" value="Genomic_DNA"/>
</dbReference>
<dbReference type="Pfam" id="PF02144">
    <property type="entry name" value="Rad1"/>
    <property type="match status" value="1"/>
</dbReference>
<evidence type="ECO:0000313" key="8">
    <source>
        <dbReference type="Proteomes" id="UP001187315"/>
    </source>
</evidence>
<organism evidence="7 8">
    <name type="scientific">Tachysurus vachellii</name>
    <name type="common">Darkbarbel catfish</name>
    <name type="synonym">Pelteobagrus vachellii</name>
    <dbReference type="NCBI Taxonomy" id="175792"/>
    <lineage>
        <taxon>Eukaryota</taxon>
        <taxon>Metazoa</taxon>
        <taxon>Chordata</taxon>
        <taxon>Craniata</taxon>
        <taxon>Vertebrata</taxon>
        <taxon>Euteleostomi</taxon>
        <taxon>Actinopterygii</taxon>
        <taxon>Neopterygii</taxon>
        <taxon>Teleostei</taxon>
        <taxon>Ostariophysi</taxon>
        <taxon>Siluriformes</taxon>
        <taxon>Bagridae</taxon>
        <taxon>Tachysurus</taxon>
    </lineage>
</organism>
<dbReference type="AlphaFoldDB" id="A0AA88SA71"/>
<dbReference type="CDD" id="cd00577">
    <property type="entry name" value="PCNA"/>
    <property type="match status" value="1"/>
</dbReference>
<sequence>MPLSTQSQSGSDQYVLVASLDNVRNLSNILKAISFKDHAIFNATPNGLKVTVEESKCLQANAFIQAEIFQEFTLKEDVVGFQVNLTVLLDCLTIFGGSTVPGVSTALRMCYNGYGYPLTLFLEEGGVVTVCKINTQEPEEPLDFDFCSTNVTNKVILQSDSLKEAFSELDMTSEILQLTMSPSHPYFRLSTFGNSGNAHYDYPKDSDMMELFQCTKTQTNRYKMSLLKPSTKALALSSRDQTRNNVHVAQEERRVLSIKTPCVLSTRRNIHTISTRPQTTTLLLYSHCFVMARPQPDSRVDSRSSAQPQTCRMEVLRRDPWNAGGTQQSRRCRTVATQTSTVPAPIIFTQDAVSVASSPQQEGPLRDSSGTEQERSCPSRMQHPLPDHLPESSSSSAQSSRRGSVAEEESVGEEQVVGRVAVQLRTIGDEMNAVYLQRRNEGAQRQNWNGLYHGLVAFMANTISTLYQLR</sequence>
<dbReference type="SUPFAM" id="SSF55979">
    <property type="entry name" value="DNA clamp"/>
    <property type="match status" value="1"/>
</dbReference>
<reference evidence="7" key="1">
    <citation type="submission" date="2023-08" db="EMBL/GenBank/DDBJ databases">
        <title>Pelteobagrus vachellii genome.</title>
        <authorList>
            <person name="Liu H."/>
        </authorList>
    </citation>
    <scope>NUCLEOTIDE SEQUENCE</scope>
    <source>
        <strain evidence="7">PRFRI_2022a</strain>
        <tissue evidence="7">Muscle</tissue>
    </source>
</reference>